<name>A0A2L0D484_9STRE</name>
<sequence length="333" mass="39551">MHDKPLLGKKILFFCPAFFGYELKIRDKMIDLGADVSYYNERPIEKNYQKALLKINPNILSRQTEDYFFNILNEVKNIAFDYVFFLKCEMPTEHILEAYRLAFPKSIFTLYMWDSLSNVVDIRKKLPYFDKVYSFDLADSKSHKDIFFRPLFFADDFKRTFDSKVTYRYDVSFLGTIHSDRYKIIKQVQAFLEANRKSYYFFNFLQSRFIYSFYCLTKAEFRGTKASDFDFIKLSSSDIAEIVDESKAVLDIQHPKQTGLTMRTIEMIGMNKKIITTNAAIKEYDFYNPTNICVIGRDDITIDPEFFETTYEPLSTEIYDKYSLRQWVLDVLK</sequence>
<protein>
    <submittedName>
        <fullName evidence="1">Capsular biosynthesis protein CpsH</fullName>
    </submittedName>
</protein>
<dbReference type="AlphaFoldDB" id="A0A2L0D484"/>
<proteinExistence type="predicted"/>
<accession>A0A2L0D484</accession>
<dbReference type="Proteomes" id="UP000238956">
    <property type="component" value="Chromosome"/>
</dbReference>
<evidence type="ECO:0000313" key="1">
    <source>
        <dbReference type="EMBL" id="AUW96616.1"/>
    </source>
</evidence>
<reference evidence="1 2" key="1">
    <citation type="submission" date="2017-12" db="EMBL/GenBank/DDBJ databases">
        <authorList>
            <person name="Hurst M.R.H."/>
        </authorList>
    </citation>
    <scope>NUCLEOTIDE SEQUENCE [LARGE SCALE GENOMIC DNA]</scope>
    <source>
        <strain evidence="1 2">TH11417</strain>
    </source>
</reference>
<dbReference type="OrthoDB" id="3251881at2"/>
<organism evidence="1 2">
    <name type="scientific">Streptococcus pluranimalium</name>
    <dbReference type="NCBI Taxonomy" id="82348"/>
    <lineage>
        <taxon>Bacteria</taxon>
        <taxon>Bacillati</taxon>
        <taxon>Bacillota</taxon>
        <taxon>Bacilli</taxon>
        <taxon>Lactobacillales</taxon>
        <taxon>Streptococcaceae</taxon>
        <taxon>Streptococcus</taxon>
    </lineage>
</organism>
<dbReference type="KEGG" id="splr:C0J00_05595"/>
<gene>
    <name evidence="1" type="ORF">C0J00_05595</name>
</gene>
<dbReference type="EMBL" id="CP025536">
    <property type="protein sequence ID" value="AUW96616.1"/>
    <property type="molecule type" value="Genomic_DNA"/>
</dbReference>
<evidence type="ECO:0000313" key="2">
    <source>
        <dbReference type="Proteomes" id="UP000238956"/>
    </source>
</evidence>
<keyword evidence="2" id="KW-1185">Reference proteome</keyword>
<reference evidence="1 2" key="2">
    <citation type="submission" date="2018-02" db="EMBL/GenBank/DDBJ databases">
        <title>Whole genome sequencing analysis of Streptococcus pluranimalium isolated from cattle infected mastitis in China.</title>
        <authorList>
            <person name="Zhang J.-R."/>
            <person name="Hu G.-Z."/>
        </authorList>
    </citation>
    <scope>NUCLEOTIDE SEQUENCE [LARGE SCALE GENOMIC DNA]</scope>
    <source>
        <strain evidence="1 2">TH11417</strain>
    </source>
</reference>